<name>A0A0B6Z644_9EUPU</name>
<protein>
    <submittedName>
        <fullName evidence="1">Uncharacterized protein</fullName>
    </submittedName>
</protein>
<sequence>MHVPVHWLMQFAMSASEESGIMVVEYSAVATVLRTSVKMTSLNIRPVVKFLSLKTINVFHATSWDNILV</sequence>
<dbReference type="AlphaFoldDB" id="A0A0B6Z644"/>
<accession>A0A0B6Z644</accession>
<proteinExistence type="predicted"/>
<reference evidence="1" key="1">
    <citation type="submission" date="2014-12" db="EMBL/GenBank/DDBJ databases">
        <title>Insight into the proteome of Arion vulgaris.</title>
        <authorList>
            <person name="Aradska J."/>
            <person name="Bulat T."/>
            <person name="Smidak R."/>
            <person name="Sarate P."/>
            <person name="Gangsoo J."/>
            <person name="Sialana F."/>
            <person name="Bilban M."/>
            <person name="Lubec G."/>
        </authorList>
    </citation>
    <scope>NUCLEOTIDE SEQUENCE</scope>
    <source>
        <tissue evidence="1">Skin</tissue>
    </source>
</reference>
<organism evidence="1">
    <name type="scientific">Arion vulgaris</name>
    <dbReference type="NCBI Taxonomy" id="1028688"/>
    <lineage>
        <taxon>Eukaryota</taxon>
        <taxon>Metazoa</taxon>
        <taxon>Spiralia</taxon>
        <taxon>Lophotrochozoa</taxon>
        <taxon>Mollusca</taxon>
        <taxon>Gastropoda</taxon>
        <taxon>Heterobranchia</taxon>
        <taxon>Euthyneura</taxon>
        <taxon>Panpulmonata</taxon>
        <taxon>Eupulmonata</taxon>
        <taxon>Stylommatophora</taxon>
        <taxon>Helicina</taxon>
        <taxon>Arionoidea</taxon>
        <taxon>Arionidae</taxon>
        <taxon>Arion</taxon>
    </lineage>
</organism>
<gene>
    <name evidence="1" type="primary">ORF47515</name>
</gene>
<evidence type="ECO:0000313" key="1">
    <source>
        <dbReference type="EMBL" id="CEK63200.1"/>
    </source>
</evidence>
<dbReference type="EMBL" id="HACG01016335">
    <property type="protein sequence ID" value="CEK63200.1"/>
    <property type="molecule type" value="Transcribed_RNA"/>
</dbReference>